<reference evidence="2" key="2">
    <citation type="submission" date="2022-01" db="EMBL/GenBank/DDBJ databases">
        <authorList>
            <person name="Yamashiro T."/>
            <person name="Shiraishi A."/>
            <person name="Satake H."/>
            <person name="Nakayama K."/>
        </authorList>
    </citation>
    <scope>NUCLEOTIDE SEQUENCE</scope>
</reference>
<gene>
    <name evidence="2" type="ORF">Tco_0704447</name>
</gene>
<organism evidence="2 3">
    <name type="scientific">Tanacetum coccineum</name>
    <dbReference type="NCBI Taxonomy" id="301880"/>
    <lineage>
        <taxon>Eukaryota</taxon>
        <taxon>Viridiplantae</taxon>
        <taxon>Streptophyta</taxon>
        <taxon>Embryophyta</taxon>
        <taxon>Tracheophyta</taxon>
        <taxon>Spermatophyta</taxon>
        <taxon>Magnoliopsida</taxon>
        <taxon>eudicotyledons</taxon>
        <taxon>Gunneridae</taxon>
        <taxon>Pentapetalae</taxon>
        <taxon>asterids</taxon>
        <taxon>campanulids</taxon>
        <taxon>Asterales</taxon>
        <taxon>Asteraceae</taxon>
        <taxon>Asteroideae</taxon>
        <taxon>Anthemideae</taxon>
        <taxon>Anthemidinae</taxon>
        <taxon>Tanacetum</taxon>
    </lineage>
</organism>
<feature type="compositionally biased region" description="Polar residues" evidence="1">
    <location>
        <begin position="282"/>
        <end position="300"/>
    </location>
</feature>
<dbReference type="Proteomes" id="UP001151760">
    <property type="component" value="Unassembled WGS sequence"/>
</dbReference>
<keyword evidence="3" id="KW-1185">Reference proteome</keyword>
<protein>
    <submittedName>
        <fullName evidence="2">Uncharacterized protein</fullName>
    </submittedName>
</protein>
<feature type="compositionally biased region" description="Polar residues" evidence="1">
    <location>
        <begin position="332"/>
        <end position="390"/>
    </location>
</feature>
<dbReference type="EMBL" id="BQNB010010019">
    <property type="protein sequence ID" value="GJS71606.1"/>
    <property type="molecule type" value="Genomic_DNA"/>
</dbReference>
<sequence length="639" mass="72025">MDELIVQVYEKTYAYGAIRAENQNLLSTIFELKKRLEKVKNGKSVNTKFDKTNGYQSFLCVAPLNKHVFQKKTDVPKIEENHVVSKLVTLQTSPTEIHAVEKERKARTMFTHGYSQGNICEDLRGLVDAKEIWKAIRTRFGGNANLKKMHKAVLKQQQFKRDSFYQDQGARKKEQKQNCLLTMDDGVVNWGEHTVEEEESNHALMAISSSNEVSLCSKTCIDSYNKLKTLCDEQMNQLGVPHPLSGDYTPKPQEEIDESLYVYGKKGPQEPEPSVSDDRSSECSTCQSNDNARSIGTSSEHSVDLESEISRGFNHANQFVPRPVQLNAGRPNINSVRPNINTGRTNINSVRPNINTGRTNINSVRPNINTGRTNINSVRPRVNTGSSNVNTDQTVLGKDYSNLLIADSLLKTIWFINAPCYGNEALASPKVNGLTIPEQMATGKGISNPFMAGSLPKIQKPIMLLCSCDAEEMRCKFKIESESNLEIPLNVRDSEDTLEDAFKSKQKMTEKMNDPIAVAIKQNCWTINYKKLNALYKDFAPQKELSVEQKYFPSSSIPSIKIPLDELEKQNDLLKDQLLEASLKQDVDLCVLINHECVDKILNVELEKVKKKSFEIQEGLQARIKILEKDVKSKVLIFN</sequence>
<evidence type="ECO:0000313" key="2">
    <source>
        <dbReference type="EMBL" id="GJS71606.1"/>
    </source>
</evidence>
<evidence type="ECO:0000313" key="3">
    <source>
        <dbReference type="Proteomes" id="UP001151760"/>
    </source>
</evidence>
<name>A0ABQ4Y217_9ASTR</name>
<feature type="region of interest" description="Disordered" evidence="1">
    <location>
        <begin position="325"/>
        <end position="390"/>
    </location>
</feature>
<reference evidence="2" key="1">
    <citation type="journal article" date="2022" name="Int. J. Mol. Sci.">
        <title>Draft Genome of Tanacetum Coccineum: Genomic Comparison of Closely Related Tanacetum-Family Plants.</title>
        <authorList>
            <person name="Yamashiro T."/>
            <person name="Shiraishi A."/>
            <person name="Nakayama K."/>
            <person name="Satake H."/>
        </authorList>
    </citation>
    <scope>NUCLEOTIDE SEQUENCE</scope>
</reference>
<comment type="caution">
    <text evidence="2">The sequence shown here is derived from an EMBL/GenBank/DDBJ whole genome shotgun (WGS) entry which is preliminary data.</text>
</comment>
<evidence type="ECO:0000256" key="1">
    <source>
        <dbReference type="SAM" id="MobiDB-lite"/>
    </source>
</evidence>
<proteinExistence type="predicted"/>
<accession>A0ABQ4Y217</accession>
<feature type="region of interest" description="Disordered" evidence="1">
    <location>
        <begin position="264"/>
        <end position="301"/>
    </location>
</feature>